<accession>A0A3D8P422</accession>
<reference evidence="1 2" key="1">
    <citation type="submission" date="2018-08" db="EMBL/GenBank/DDBJ databases">
        <title>Form III RuBisCO-mediated autotrophy in Thermodesulfobium bacteria.</title>
        <authorList>
            <person name="Toshchakov S.V."/>
            <person name="Kublanov I.V."/>
            <person name="Frolov E."/>
            <person name="Bonch-Osmolovskaya E.A."/>
            <person name="Tourova T.P."/>
            <person name="Chernych N.A."/>
            <person name="Lebedinsky A.V."/>
        </authorList>
    </citation>
    <scope>NUCLEOTIDE SEQUENCE [LARGE SCALE GENOMIC DNA]</scope>
    <source>
        <strain evidence="1 2">SR</strain>
    </source>
</reference>
<sequence>MPKCYITKAERDEILYLADQILSPLTPRLRTFVHAEKCYGDKCRKRCAEPKVFVCIQIQGCIPMEALGKLTGESVAAEVEKVLAGLFKAGEAAPAEEKAGGAG</sequence>
<evidence type="ECO:0000313" key="2">
    <source>
        <dbReference type="Proteomes" id="UP000256329"/>
    </source>
</evidence>
<proteinExistence type="predicted"/>
<dbReference type="Proteomes" id="UP000256329">
    <property type="component" value="Unassembled WGS sequence"/>
</dbReference>
<gene>
    <name evidence="1" type="ORF">DXX99_08855</name>
</gene>
<evidence type="ECO:0000313" key="1">
    <source>
        <dbReference type="EMBL" id="RDV81800.1"/>
    </source>
</evidence>
<comment type="caution">
    <text evidence="1">The sequence shown here is derived from an EMBL/GenBank/DDBJ whole genome shotgun (WGS) entry which is preliminary data.</text>
</comment>
<dbReference type="EMBL" id="QSLN01000015">
    <property type="protein sequence ID" value="RDV81800.1"/>
    <property type="molecule type" value="Genomic_DNA"/>
</dbReference>
<name>A0A3D8P422_9THEO</name>
<keyword evidence="2" id="KW-1185">Reference proteome</keyword>
<dbReference type="RefSeq" id="WP_115793129.1">
    <property type="nucleotide sequence ID" value="NZ_QSLN01000015.1"/>
</dbReference>
<protein>
    <submittedName>
        <fullName evidence="1">Uncharacterized protein</fullName>
    </submittedName>
</protein>
<dbReference type="AlphaFoldDB" id="A0A3D8P422"/>
<organism evidence="1 2">
    <name type="scientific">Ammonifex thiophilus</name>
    <dbReference type="NCBI Taxonomy" id="444093"/>
    <lineage>
        <taxon>Bacteria</taxon>
        <taxon>Bacillati</taxon>
        <taxon>Bacillota</taxon>
        <taxon>Clostridia</taxon>
        <taxon>Thermoanaerobacterales</taxon>
        <taxon>Thermoanaerobacteraceae</taxon>
        <taxon>Ammonifex</taxon>
    </lineage>
</organism>
<dbReference type="OrthoDB" id="2111824at2"/>